<dbReference type="GO" id="GO:0003677">
    <property type="term" value="F:DNA binding"/>
    <property type="evidence" value="ECO:0007669"/>
    <property type="project" value="InterPro"/>
</dbReference>
<dbReference type="Gene3D" id="3.30.70.1290">
    <property type="entry name" value="Transposase IS200-like"/>
    <property type="match status" value="1"/>
</dbReference>
<sequence>QKRKFSLSKIYHIIVRGNERKNIFIDDEDRKKIIQILADKKKKNEYIFYAYCLMNNHLHLLLKEEVDNISRIMKRINTAYAYYFNKKYNRVGHVFQDRFRSESVENDLYLISLIRYIHDNPVKAKIVNQPHQYKWSSYSLYLREQKNIVDKEEILNLFSPDKSKAIGLFTEFSYQQNNDTFIDYQEVFREVKEITSIEKAKEHVSRYLKEEGLQIESLKNKANKEYRDKLIIELKTKTNLSTREIANVLGFGRWIVEKRVIKK</sequence>
<dbReference type="AlphaFoldDB" id="X1NE79"/>
<dbReference type="InterPro" id="IPR036515">
    <property type="entry name" value="Transposase_17_sf"/>
</dbReference>
<feature type="domain" description="Transposase IS200-like" evidence="1">
    <location>
        <begin position="6"/>
        <end position="120"/>
    </location>
</feature>
<dbReference type="GO" id="GO:0004803">
    <property type="term" value="F:transposase activity"/>
    <property type="evidence" value="ECO:0007669"/>
    <property type="project" value="InterPro"/>
</dbReference>
<dbReference type="EMBL" id="BARV01014951">
    <property type="protein sequence ID" value="GAI25110.1"/>
    <property type="molecule type" value="Genomic_DNA"/>
</dbReference>
<reference evidence="2" key="1">
    <citation type="journal article" date="2014" name="Front. Microbiol.">
        <title>High frequency of phylogenetically diverse reductive dehalogenase-homologous genes in deep subseafloor sedimentary metagenomes.</title>
        <authorList>
            <person name="Kawai M."/>
            <person name="Futagami T."/>
            <person name="Toyoda A."/>
            <person name="Takaki Y."/>
            <person name="Nishi S."/>
            <person name="Hori S."/>
            <person name="Arai W."/>
            <person name="Tsubouchi T."/>
            <person name="Morono Y."/>
            <person name="Uchiyama I."/>
            <person name="Ito T."/>
            <person name="Fujiyama A."/>
            <person name="Inagaki F."/>
            <person name="Takami H."/>
        </authorList>
    </citation>
    <scope>NUCLEOTIDE SEQUENCE</scope>
    <source>
        <strain evidence="2">Expedition CK06-06</strain>
    </source>
</reference>
<evidence type="ECO:0000313" key="2">
    <source>
        <dbReference type="EMBL" id="GAI25110.1"/>
    </source>
</evidence>
<proteinExistence type="predicted"/>
<dbReference type="PANTHER" id="PTHR34322:SF2">
    <property type="entry name" value="TRANSPOSASE IS200-LIKE DOMAIN-CONTAINING PROTEIN"/>
    <property type="match status" value="1"/>
</dbReference>
<dbReference type="InterPro" id="IPR002686">
    <property type="entry name" value="Transposase_17"/>
</dbReference>
<evidence type="ECO:0000259" key="1">
    <source>
        <dbReference type="SMART" id="SM01321"/>
    </source>
</evidence>
<gene>
    <name evidence="2" type="ORF">S06H3_25924</name>
</gene>
<protein>
    <recommendedName>
        <fullName evidence="1">Transposase IS200-like domain-containing protein</fullName>
    </recommendedName>
</protein>
<dbReference type="SUPFAM" id="SSF143422">
    <property type="entry name" value="Transposase IS200-like"/>
    <property type="match status" value="1"/>
</dbReference>
<dbReference type="GO" id="GO:0006313">
    <property type="term" value="P:DNA transposition"/>
    <property type="evidence" value="ECO:0007669"/>
    <property type="project" value="InterPro"/>
</dbReference>
<organism evidence="2">
    <name type="scientific">marine sediment metagenome</name>
    <dbReference type="NCBI Taxonomy" id="412755"/>
    <lineage>
        <taxon>unclassified sequences</taxon>
        <taxon>metagenomes</taxon>
        <taxon>ecological metagenomes</taxon>
    </lineage>
</organism>
<name>X1NE79_9ZZZZ</name>
<dbReference type="PANTHER" id="PTHR34322">
    <property type="entry name" value="TRANSPOSASE, Y1_TNP DOMAIN-CONTAINING"/>
    <property type="match status" value="1"/>
</dbReference>
<comment type="caution">
    <text evidence="2">The sequence shown here is derived from an EMBL/GenBank/DDBJ whole genome shotgun (WGS) entry which is preliminary data.</text>
</comment>
<dbReference type="Pfam" id="PF01797">
    <property type="entry name" value="Y1_Tnp"/>
    <property type="match status" value="1"/>
</dbReference>
<accession>X1NE79</accession>
<feature type="non-terminal residue" evidence="2">
    <location>
        <position position="1"/>
    </location>
</feature>
<dbReference type="SMART" id="SM01321">
    <property type="entry name" value="Y1_Tnp"/>
    <property type="match status" value="1"/>
</dbReference>